<dbReference type="PATRIC" id="fig|1235802.3.peg.1035"/>
<keyword evidence="1" id="KW-0732">Signal</keyword>
<organism evidence="2 3">
    <name type="scientific">Eubacterium plexicaudatum ASF492</name>
    <dbReference type="NCBI Taxonomy" id="1235802"/>
    <lineage>
        <taxon>Bacteria</taxon>
        <taxon>Bacillati</taxon>
        <taxon>Bacillota</taxon>
        <taxon>Clostridia</taxon>
        <taxon>Eubacteriales</taxon>
        <taxon>Eubacteriaceae</taxon>
        <taxon>Eubacterium</taxon>
    </lineage>
</organism>
<protein>
    <submittedName>
        <fullName evidence="2">Uncharacterized protein</fullName>
    </submittedName>
</protein>
<accession>N2B2T0</accession>
<dbReference type="Proteomes" id="UP000012589">
    <property type="component" value="Unassembled WGS sequence"/>
</dbReference>
<dbReference type="EMBL" id="AQFT01000024">
    <property type="protein sequence ID" value="EMZ35892.1"/>
    <property type="molecule type" value="Genomic_DNA"/>
</dbReference>
<comment type="caution">
    <text evidence="2">The sequence shown here is derived from an EMBL/GenBank/DDBJ whole genome shotgun (WGS) entry which is preliminary data.</text>
</comment>
<feature type="signal peptide" evidence="1">
    <location>
        <begin position="1"/>
        <end position="18"/>
    </location>
</feature>
<dbReference type="AlphaFoldDB" id="N2B2T0"/>
<feature type="chain" id="PRO_5038344943" evidence="1">
    <location>
        <begin position="19"/>
        <end position="169"/>
    </location>
</feature>
<evidence type="ECO:0000256" key="1">
    <source>
        <dbReference type="SAM" id="SignalP"/>
    </source>
</evidence>
<keyword evidence="3" id="KW-1185">Reference proteome</keyword>
<sequence>MKKIVKKLFLLQMICILAVTFGKVTEAEAAAKSVRDGVYRAVATDSLGDKFAWEMLVEHHEFDVDWYVEGANKNYKKDAYFGVILYQTDVISGNRHAHAMCEFETCFVVSSDKGKYTSISNDNVYQIDIKYVGKNKLKVKLCTDGGTDIKNVVFKLVKGSSSHPISDWN</sequence>
<reference evidence="2 3" key="1">
    <citation type="journal article" date="2014" name="Genome Announc.">
        <title>Draft genome sequences of the altered schaedler flora, a defined bacterial community from gnotobiotic mice.</title>
        <authorList>
            <person name="Wannemuehler M.J."/>
            <person name="Overstreet A.M."/>
            <person name="Ward D.V."/>
            <person name="Phillips G.J."/>
        </authorList>
    </citation>
    <scope>NUCLEOTIDE SEQUENCE [LARGE SCALE GENOMIC DNA]</scope>
    <source>
        <strain evidence="2 3">ASF492</strain>
    </source>
</reference>
<evidence type="ECO:0000313" key="2">
    <source>
        <dbReference type="EMBL" id="EMZ35892.1"/>
    </source>
</evidence>
<gene>
    <name evidence="2" type="ORF">C823_00964</name>
</gene>
<name>N2B2T0_9FIRM</name>
<dbReference type="STRING" id="1235802.C823_00964"/>
<dbReference type="HOGENOM" id="CLU_1576113_0_0_9"/>
<evidence type="ECO:0000313" key="3">
    <source>
        <dbReference type="Proteomes" id="UP000012589"/>
    </source>
</evidence>
<proteinExistence type="predicted"/>